<comment type="caution">
    <text evidence="1">The sequence shown here is derived from an EMBL/GenBank/DDBJ whole genome shotgun (WGS) entry which is preliminary data.</text>
</comment>
<dbReference type="EMBL" id="NVCO01000007">
    <property type="protein sequence ID" value="PFT50894.1"/>
    <property type="molecule type" value="Genomic_DNA"/>
</dbReference>
<dbReference type="AlphaFoldDB" id="A0A9X7ASJ9"/>
<reference evidence="1 2" key="1">
    <citation type="submission" date="2017-09" db="EMBL/GenBank/DDBJ databases">
        <title>Large-scale bioinformatics analysis of Bacillus genomes uncovers conserved roles of natural products in bacterial physiology.</title>
        <authorList>
            <consortium name="Agbiome Team Llc"/>
            <person name="Bleich R.M."/>
            <person name="Grubbs K.J."/>
            <person name="Santa Maria K.C."/>
            <person name="Allen S.E."/>
            <person name="Farag S."/>
            <person name="Shank E.A."/>
            <person name="Bowers A."/>
        </authorList>
    </citation>
    <scope>NUCLEOTIDE SEQUENCE [LARGE SCALE GENOMIC DNA]</scope>
    <source>
        <strain evidence="1 2">AFS065400</strain>
    </source>
</reference>
<dbReference type="RefSeq" id="WP_098640172.1">
    <property type="nucleotide sequence ID" value="NZ_NVCO01000007.1"/>
</dbReference>
<sequence>MRHFTIIKKFPHYDTDKSGEPTSTTLYDEDDVMILTGDDYHDKIDEMIEGFFHALDYICGTGTYKVKTMSINEAE</sequence>
<name>A0A9X7ASJ9_BACTU</name>
<evidence type="ECO:0000313" key="1">
    <source>
        <dbReference type="EMBL" id="PFT50894.1"/>
    </source>
</evidence>
<dbReference type="Proteomes" id="UP000226106">
    <property type="component" value="Unassembled WGS sequence"/>
</dbReference>
<accession>A0A9X7ASJ9</accession>
<organism evidence="1 2">
    <name type="scientific">Bacillus thuringiensis</name>
    <dbReference type="NCBI Taxonomy" id="1428"/>
    <lineage>
        <taxon>Bacteria</taxon>
        <taxon>Bacillati</taxon>
        <taxon>Bacillota</taxon>
        <taxon>Bacilli</taxon>
        <taxon>Bacillales</taxon>
        <taxon>Bacillaceae</taxon>
        <taxon>Bacillus</taxon>
        <taxon>Bacillus cereus group</taxon>
    </lineage>
</organism>
<evidence type="ECO:0000313" key="2">
    <source>
        <dbReference type="Proteomes" id="UP000226106"/>
    </source>
</evidence>
<proteinExistence type="predicted"/>
<gene>
    <name evidence="1" type="ORF">COK72_02475</name>
</gene>
<protein>
    <submittedName>
        <fullName evidence="1">Uncharacterized protein</fullName>
    </submittedName>
</protein>